<proteinExistence type="predicted"/>
<dbReference type="Pfam" id="PF10004">
    <property type="entry name" value="DUF2247"/>
    <property type="match status" value="1"/>
</dbReference>
<sequence>MINRLFLKLIERGLVDWGVILSGVSGIPLGGVLGAQFVRHFADEELSRMDMTDPVLGEVSELSLFNGVQLDEARKNMARLCEVRNIDMEKAKRKWRAVALDELLSHLGSDPVYDLISLGEFWTNWGGETDSPYVAQEIGNTLTPEEYYTERNIKETINRHREWLQIEIANLS</sequence>
<reference evidence="1" key="1">
    <citation type="submission" date="2015-10" db="EMBL/GenBank/DDBJ databases">
        <authorList>
            <person name="Gilbert D.G."/>
        </authorList>
    </citation>
    <scope>NUCLEOTIDE SEQUENCE</scope>
    <source>
        <strain evidence="1">Phyl III-seqv23</strain>
    </source>
</reference>
<organism evidence="1">
    <name type="scientific">Ralstonia solanacearum</name>
    <name type="common">Pseudomonas solanacearum</name>
    <dbReference type="NCBI Taxonomy" id="305"/>
    <lineage>
        <taxon>Bacteria</taxon>
        <taxon>Pseudomonadati</taxon>
        <taxon>Pseudomonadota</taxon>
        <taxon>Betaproteobacteria</taxon>
        <taxon>Burkholderiales</taxon>
        <taxon>Burkholderiaceae</taxon>
        <taxon>Ralstonia</taxon>
        <taxon>Ralstonia solanacearum species complex</taxon>
    </lineage>
</organism>
<name>A0A0S4U6Y5_RALSL</name>
<accession>A0A0S4U6Y5</accession>
<evidence type="ECO:0000313" key="1">
    <source>
        <dbReference type="EMBL" id="CUV17988.1"/>
    </source>
</evidence>
<dbReference type="AlphaFoldDB" id="A0A0S4U6Y5"/>
<dbReference type="EMBL" id="LN899821">
    <property type="protein sequence ID" value="CUV17988.1"/>
    <property type="molecule type" value="Genomic_DNA"/>
</dbReference>
<gene>
    <name evidence="1" type="ORF">PSS4_v1_410004</name>
</gene>
<dbReference type="PATRIC" id="fig|305.108.peg.5246"/>
<dbReference type="InterPro" id="IPR016630">
    <property type="entry name" value="UCP015278"/>
</dbReference>
<protein>
    <submittedName>
        <fullName evidence="1">Uncharacterized protein</fullName>
    </submittedName>
</protein>